<evidence type="ECO:0000313" key="4">
    <source>
        <dbReference type="EMBL" id="TKV91022.1"/>
    </source>
</evidence>
<reference evidence="4" key="1">
    <citation type="submission" date="2019-03" db="EMBL/GenBank/DDBJ databases">
        <title>WGS assembly of Setaria viridis.</title>
        <authorList>
            <person name="Huang P."/>
            <person name="Jenkins J."/>
            <person name="Grimwood J."/>
            <person name="Barry K."/>
            <person name="Healey A."/>
            <person name="Mamidi S."/>
            <person name="Sreedasyam A."/>
            <person name="Shu S."/>
            <person name="Feldman M."/>
            <person name="Wu J."/>
            <person name="Yu Y."/>
            <person name="Chen C."/>
            <person name="Johnson J."/>
            <person name="Rokhsar D."/>
            <person name="Baxter I."/>
            <person name="Schmutz J."/>
            <person name="Brutnell T."/>
            <person name="Kellogg E."/>
        </authorList>
    </citation>
    <scope>NUCLEOTIDE SEQUENCE [LARGE SCALE GENOMIC DNA]</scope>
</reference>
<feature type="repeat" description="PPR" evidence="3">
    <location>
        <begin position="610"/>
        <end position="644"/>
    </location>
</feature>
<dbReference type="FunFam" id="1.25.40.10:FF:000444">
    <property type="entry name" value="Pentatricopeptide repeat-containing protein"/>
    <property type="match status" value="1"/>
</dbReference>
<keyword evidence="2" id="KW-0809">Transit peptide</keyword>
<dbReference type="Pfam" id="PF01535">
    <property type="entry name" value="PPR"/>
    <property type="match status" value="3"/>
</dbReference>
<dbReference type="FunFam" id="1.25.40.10:FF:001484">
    <property type="entry name" value="Pentatricopeptide repeat-containing protein"/>
    <property type="match status" value="1"/>
</dbReference>
<feature type="repeat" description="PPR" evidence="3">
    <location>
        <begin position="579"/>
        <end position="609"/>
    </location>
</feature>
<dbReference type="NCBIfam" id="TIGR00756">
    <property type="entry name" value="PPR"/>
    <property type="match status" value="9"/>
</dbReference>
<sequence length="877" mass="96620">MRLAHRRLKPPPRPCRSASTTFSTAAAVANAPSADRLLALLRGCVSASHLPLGLQIHARAVASGALASHPALQTRLIGMYVLARRFRDAVAVFSALPRGAAASARPWNWLIRGFTADGQHRLAVLFYLKMWSHPAAPRPDEHTLPYVVKSCAALGAVVLGRLVHRTARGIGLGRDVYVGSALIKMYADAGLLRDAREVFDGMAERDCVLWNVMMDGCIKAGDVDGAVRLFRDMRASGCEPNFATLACFLSLCAAEADLLSGVQLHSLAVKCGLEPVVAVANTLLSMYAKCRCLDDAWRLFDLIPRDDLVTWNGMISGCVQNGLLDEALGLFCDMQRSGVRPDSVTLVSLLPALTDLNGFKQGKEVHGYIIRNYVHMDVFLVSALVDIYFKCRDVKMAQNVYDAAWAIDVVIGSTMISGYVLNGMIEEALQMFRYLLEQCIKPNAVTVTSVLPACASMAAMALGQEIHGYVLRNAYEGKCYVESALMDMYSKCGRLDLSHYIFSKMSVKDEVTWNSMISSCAQNGEPEEALDLFRQMSMEGIKYNSVTISSALSACASLPAIYYGKEIHGVIIKGPIRADIFAESALIDMYGKCGNLDLALRVFESMPDKNEVSWNSIIAAYGAHGLLKESVSLLYRMQEEGFKPDHVTFLTLISACAHAGQVEEGVRLFQCMTKEYQIAPRMEHFACMVDLYSRSGKLDQAIEFIADMPFKPDAGIWGALLHACRVHRNVELADIASQELFKLDPGNSGYYVLMSNINAVAGRWDGVSKVRRLMKDNKVQKIPGYSWVDVNNSSHLFVAADKSHPDSEDIYMSLKSLLQELREEGYVPRPELCHPMHPNNSTQVLTKKNLSIVGFDNLICPCGTDMLFYGKSRKDTL</sequence>
<dbReference type="OMA" id="GYIPMPD"/>
<name>A0A4U6SUY1_SETVI</name>
<dbReference type="FunFam" id="1.25.40.10:FF:000436">
    <property type="entry name" value="Pentatricopeptide repeat-containing protein At5g39350 family"/>
    <property type="match status" value="1"/>
</dbReference>
<dbReference type="Proteomes" id="UP000298652">
    <property type="component" value="Chromosome 9"/>
</dbReference>
<evidence type="ECO:0000256" key="1">
    <source>
        <dbReference type="ARBA" id="ARBA00022737"/>
    </source>
</evidence>
<keyword evidence="1" id="KW-0677">Repeat</keyword>
<feature type="repeat" description="PPR" evidence="3">
    <location>
        <begin position="645"/>
        <end position="675"/>
    </location>
</feature>
<keyword evidence="5" id="KW-1185">Reference proteome</keyword>
<dbReference type="InterPro" id="IPR046849">
    <property type="entry name" value="E2_motif"/>
</dbReference>
<accession>A0A4U6SUY1</accession>
<evidence type="ECO:0008006" key="6">
    <source>
        <dbReference type="Google" id="ProtNLM"/>
    </source>
</evidence>
<dbReference type="Gene3D" id="1.25.40.10">
    <property type="entry name" value="Tetratricopeptide repeat domain"/>
    <property type="match status" value="6"/>
</dbReference>
<dbReference type="Pfam" id="PF13041">
    <property type="entry name" value="PPR_2"/>
    <property type="match status" value="5"/>
</dbReference>
<dbReference type="AlphaFoldDB" id="A0A4U6SUY1"/>
<feature type="repeat" description="PPR" evidence="3">
    <location>
        <begin position="307"/>
        <end position="341"/>
    </location>
</feature>
<dbReference type="Pfam" id="PF20431">
    <property type="entry name" value="E_motif"/>
    <property type="match status" value="1"/>
</dbReference>
<dbReference type="InterPro" id="IPR046960">
    <property type="entry name" value="PPR_At4g14850-like_plant"/>
</dbReference>
<dbReference type="GO" id="GO:0009451">
    <property type="term" value="P:RNA modification"/>
    <property type="evidence" value="ECO:0007669"/>
    <property type="project" value="InterPro"/>
</dbReference>
<evidence type="ECO:0000256" key="2">
    <source>
        <dbReference type="ARBA" id="ARBA00022946"/>
    </source>
</evidence>
<dbReference type="FunFam" id="1.25.40.10:FF:000351">
    <property type="entry name" value="Pentatricopeptide repeat-containing protein"/>
    <property type="match status" value="1"/>
</dbReference>
<feature type="repeat" description="PPR" evidence="3">
    <location>
        <begin position="509"/>
        <end position="543"/>
    </location>
</feature>
<dbReference type="EMBL" id="CM016560">
    <property type="protein sequence ID" value="TKV91022.1"/>
    <property type="molecule type" value="Genomic_DNA"/>
</dbReference>
<dbReference type="PROSITE" id="PS51375">
    <property type="entry name" value="PPR"/>
    <property type="match status" value="7"/>
</dbReference>
<dbReference type="Pfam" id="PF20430">
    <property type="entry name" value="Eplus_motif"/>
    <property type="match status" value="1"/>
</dbReference>
<dbReference type="InterPro" id="IPR046848">
    <property type="entry name" value="E_motif"/>
</dbReference>
<organism evidence="4 5">
    <name type="scientific">Setaria viridis</name>
    <name type="common">Green bristlegrass</name>
    <name type="synonym">Setaria italica subsp. viridis</name>
    <dbReference type="NCBI Taxonomy" id="4556"/>
    <lineage>
        <taxon>Eukaryota</taxon>
        <taxon>Viridiplantae</taxon>
        <taxon>Streptophyta</taxon>
        <taxon>Embryophyta</taxon>
        <taxon>Tracheophyta</taxon>
        <taxon>Spermatophyta</taxon>
        <taxon>Magnoliopsida</taxon>
        <taxon>Liliopsida</taxon>
        <taxon>Poales</taxon>
        <taxon>Poaceae</taxon>
        <taxon>PACMAD clade</taxon>
        <taxon>Panicoideae</taxon>
        <taxon>Panicodae</taxon>
        <taxon>Paniceae</taxon>
        <taxon>Cenchrinae</taxon>
        <taxon>Setaria</taxon>
    </lineage>
</organism>
<feature type="repeat" description="PPR" evidence="3">
    <location>
        <begin position="408"/>
        <end position="442"/>
    </location>
</feature>
<dbReference type="InterPro" id="IPR011990">
    <property type="entry name" value="TPR-like_helical_dom_sf"/>
</dbReference>
<dbReference type="Gramene" id="TKV91022">
    <property type="protein sequence ID" value="TKV91022"/>
    <property type="gene ID" value="SEVIR_9G067300v2"/>
</dbReference>
<proteinExistence type="predicted"/>
<dbReference type="InterPro" id="IPR002885">
    <property type="entry name" value="PPR_rpt"/>
</dbReference>
<gene>
    <name evidence="4" type="ORF">SEVIR_9G067300v2</name>
</gene>
<evidence type="ECO:0000313" key="5">
    <source>
        <dbReference type="Proteomes" id="UP000298652"/>
    </source>
</evidence>
<dbReference type="PANTHER" id="PTHR47926">
    <property type="entry name" value="PENTATRICOPEPTIDE REPEAT-CONTAINING PROTEIN"/>
    <property type="match status" value="1"/>
</dbReference>
<dbReference type="GO" id="GO:0099402">
    <property type="term" value="P:plant organ development"/>
    <property type="evidence" value="ECO:0007669"/>
    <property type="project" value="UniProtKB-ARBA"/>
</dbReference>
<dbReference type="FunFam" id="1.25.40.10:FF:000158">
    <property type="entry name" value="pentatricopeptide repeat-containing protein At2g33680"/>
    <property type="match status" value="1"/>
</dbReference>
<dbReference type="PANTHER" id="PTHR47926:SF357">
    <property type="entry name" value="PENTATRICOPEPTIDE REPEAT-CONTAINING PROTEIN"/>
    <property type="match status" value="1"/>
</dbReference>
<feature type="repeat" description="PPR" evidence="3">
    <location>
        <begin position="206"/>
        <end position="240"/>
    </location>
</feature>
<dbReference type="GO" id="GO:0003723">
    <property type="term" value="F:RNA binding"/>
    <property type="evidence" value="ECO:0007669"/>
    <property type="project" value="InterPro"/>
</dbReference>
<evidence type="ECO:0000256" key="3">
    <source>
        <dbReference type="PROSITE-ProRule" id="PRU00708"/>
    </source>
</evidence>
<protein>
    <recommendedName>
        <fullName evidence="6">DYW domain-containing protein</fullName>
    </recommendedName>
</protein>